<organism evidence="8 9">
    <name type="scientific">Parastrongyloides trichosuri</name>
    <name type="common">Possum-specific nematode worm</name>
    <dbReference type="NCBI Taxonomy" id="131310"/>
    <lineage>
        <taxon>Eukaryota</taxon>
        <taxon>Metazoa</taxon>
        <taxon>Ecdysozoa</taxon>
        <taxon>Nematoda</taxon>
        <taxon>Chromadorea</taxon>
        <taxon>Rhabditida</taxon>
        <taxon>Tylenchina</taxon>
        <taxon>Panagrolaimomorpha</taxon>
        <taxon>Strongyloidoidea</taxon>
        <taxon>Strongyloididae</taxon>
        <taxon>Parastrongyloides</taxon>
    </lineage>
</organism>
<feature type="transmembrane region" description="Helical" evidence="5">
    <location>
        <begin position="467"/>
        <end position="485"/>
    </location>
</feature>
<dbReference type="Proteomes" id="UP000038045">
    <property type="component" value="Unplaced"/>
</dbReference>
<name>A0A0N4ZHN3_PARTI</name>
<feature type="domain" description="STAS" evidence="7">
    <location>
        <begin position="592"/>
        <end position="711"/>
    </location>
</feature>
<evidence type="ECO:0000256" key="3">
    <source>
        <dbReference type="ARBA" id="ARBA00022989"/>
    </source>
</evidence>
<proteinExistence type="predicted"/>
<dbReference type="Pfam" id="PF01740">
    <property type="entry name" value="STAS"/>
    <property type="match status" value="1"/>
</dbReference>
<evidence type="ECO:0000259" key="7">
    <source>
        <dbReference type="PROSITE" id="PS50801"/>
    </source>
</evidence>
<dbReference type="InterPro" id="IPR001902">
    <property type="entry name" value="SLC26A/SulP_fam"/>
</dbReference>
<feature type="signal peptide" evidence="6">
    <location>
        <begin position="1"/>
        <end position="22"/>
    </location>
</feature>
<reference evidence="9" key="1">
    <citation type="submission" date="2017-02" db="UniProtKB">
        <authorList>
            <consortium name="WormBaseParasite"/>
        </authorList>
    </citation>
    <scope>IDENTIFICATION</scope>
</reference>
<evidence type="ECO:0000313" key="8">
    <source>
        <dbReference type="Proteomes" id="UP000038045"/>
    </source>
</evidence>
<protein>
    <submittedName>
        <fullName evidence="9">STAS domain-containing protein</fullName>
    </submittedName>
</protein>
<feature type="transmembrane region" description="Helical" evidence="5">
    <location>
        <begin position="313"/>
        <end position="335"/>
    </location>
</feature>
<feature type="transmembrane region" description="Helical" evidence="5">
    <location>
        <begin position="530"/>
        <end position="558"/>
    </location>
</feature>
<feature type="transmembrane region" description="Helical" evidence="5">
    <location>
        <begin position="260"/>
        <end position="279"/>
    </location>
</feature>
<evidence type="ECO:0000256" key="6">
    <source>
        <dbReference type="SAM" id="SignalP"/>
    </source>
</evidence>
<dbReference type="AlphaFoldDB" id="A0A0N4ZHN3"/>
<dbReference type="GO" id="GO:0016020">
    <property type="term" value="C:membrane"/>
    <property type="evidence" value="ECO:0007669"/>
    <property type="project" value="UniProtKB-SubCell"/>
</dbReference>
<dbReference type="CDD" id="cd07042">
    <property type="entry name" value="STAS_SulP_like_sulfate_transporter"/>
    <property type="match status" value="1"/>
</dbReference>
<dbReference type="Gene3D" id="3.30.750.24">
    <property type="entry name" value="STAS domain"/>
    <property type="match status" value="1"/>
</dbReference>
<feature type="chain" id="PRO_5005891882" evidence="6">
    <location>
        <begin position="23"/>
        <end position="725"/>
    </location>
</feature>
<feature type="transmembrane region" description="Helical" evidence="5">
    <location>
        <begin position="492"/>
        <end position="510"/>
    </location>
</feature>
<dbReference type="InterPro" id="IPR011547">
    <property type="entry name" value="SLC26A/SulP_dom"/>
</dbReference>
<sequence>MMTFNKGTFLIFFFVTSLLCKAQEDSGNVLDEIKGDVTGYSKDLIDELVSNYKRRKDLPTFLDDYVVSQVPDTQAERLKKLLDSTTGQENFDEKFLTYEQNNFWLERLCKKLNICRLFHSTSEGNFLPFIRWMIIYKKRWLFNDIFCGIILTIFVIPQALSYGFLAGFPIIFGFYTSLFSSLLYFFFGTSKHLSLGMTYVSSLLVSGARLRFHEDTISTEDEIDELEMITDEELLITMTFTSGFIMILLYVLNLHKITDYFSFPIIRGFTTAVSFQILIEQIPIFLGLQIKRESCIFSYIYLLLKIRESIKDTNLTCLFLSIFCLFILFFGKFYFTPLLLQEFDKQVPFEFFIITFTVLLSYYVKLNEEYGINVIGIMPNYLPSPVLPQFSIISRILVDVTVMTIVNYIITTSISTYFEKKHKYEVDKKQEIRALGLIFMTTSFYTCHPAGGSFSRSNINSQLGCKSQIHSITSSIAILMVILWFTPFLKSLPICVLSSIIVISVIKLFFQVKDIPFLLKRSPIDGTIWLTTFILVFFIDTSFGLIMAVIFSMITIIFRIQSPKIEYLEDINKTGIFRDREKYKNLSYIPSNIQIISFNVPLLYLNINKFTKITDEIIDSFDNDVDEENNIENKLLESNYIIINCEGMIFIDFDGIKMLQEFYKSATNKAIVIYFSSCRDTVLEMFDKHDLYKFIPKNRFFLSTKDAVNFAKKIEDIKKDINVSN</sequence>
<evidence type="ECO:0000256" key="2">
    <source>
        <dbReference type="ARBA" id="ARBA00022692"/>
    </source>
</evidence>
<keyword evidence="8" id="KW-1185">Reference proteome</keyword>
<feature type="transmembrane region" description="Helical" evidence="5">
    <location>
        <begin position="234"/>
        <end position="253"/>
    </location>
</feature>
<evidence type="ECO:0000313" key="9">
    <source>
        <dbReference type="WBParaSite" id="PTRK_0000742900.1"/>
    </source>
</evidence>
<dbReference type="InterPro" id="IPR002645">
    <property type="entry name" value="STAS_dom"/>
</dbReference>
<feature type="transmembrane region" description="Helical" evidence="5">
    <location>
        <begin position="347"/>
        <end position="364"/>
    </location>
</feature>
<feature type="transmembrane region" description="Helical" evidence="5">
    <location>
        <begin position="432"/>
        <end position="455"/>
    </location>
</feature>
<evidence type="ECO:0000256" key="4">
    <source>
        <dbReference type="ARBA" id="ARBA00023136"/>
    </source>
</evidence>
<comment type="subcellular location">
    <subcellularLocation>
        <location evidence="1">Membrane</location>
        <topology evidence="1">Multi-pass membrane protein</topology>
    </subcellularLocation>
</comment>
<dbReference type="STRING" id="131310.A0A0N4ZHN3"/>
<dbReference type="Pfam" id="PF00916">
    <property type="entry name" value="Sulfate_transp"/>
    <property type="match status" value="1"/>
</dbReference>
<dbReference type="PANTHER" id="PTHR11814">
    <property type="entry name" value="SULFATE TRANSPORTER"/>
    <property type="match status" value="1"/>
</dbReference>
<dbReference type="SUPFAM" id="SSF52091">
    <property type="entry name" value="SpoIIaa-like"/>
    <property type="match status" value="1"/>
</dbReference>
<evidence type="ECO:0000256" key="5">
    <source>
        <dbReference type="SAM" id="Phobius"/>
    </source>
</evidence>
<keyword evidence="6" id="KW-0732">Signal</keyword>
<evidence type="ECO:0000256" key="1">
    <source>
        <dbReference type="ARBA" id="ARBA00004141"/>
    </source>
</evidence>
<feature type="transmembrane region" description="Helical" evidence="5">
    <location>
        <begin position="164"/>
        <end position="187"/>
    </location>
</feature>
<feature type="transmembrane region" description="Helical" evidence="5">
    <location>
        <begin position="392"/>
        <end position="411"/>
    </location>
</feature>
<feature type="transmembrane region" description="Helical" evidence="5">
    <location>
        <begin position="140"/>
        <end position="157"/>
    </location>
</feature>
<dbReference type="GO" id="GO:0055085">
    <property type="term" value="P:transmembrane transport"/>
    <property type="evidence" value="ECO:0007669"/>
    <property type="project" value="InterPro"/>
</dbReference>
<keyword evidence="3 5" id="KW-1133">Transmembrane helix</keyword>
<dbReference type="WBParaSite" id="PTRK_0000742900.1">
    <property type="protein sequence ID" value="PTRK_0000742900.1"/>
    <property type="gene ID" value="PTRK_0000742900"/>
</dbReference>
<keyword evidence="4 5" id="KW-0472">Membrane</keyword>
<keyword evidence="2 5" id="KW-0812">Transmembrane</keyword>
<dbReference type="PROSITE" id="PS50801">
    <property type="entry name" value="STAS"/>
    <property type="match status" value="1"/>
</dbReference>
<dbReference type="InterPro" id="IPR036513">
    <property type="entry name" value="STAS_dom_sf"/>
</dbReference>
<accession>A0A0N4ZHN3</accession>